<gene>
    <name evidence="2" type="ORF">UTRI_10688</name>
</gene>
<organism evidence="2 3">
    <name type="scientific">Ustilago trichophora</name>
    <dbReference type="NCBI Taxonomy" id="86804"/>
    <lineage>
        <taxon>Eukaryota</taxon>
        <taxon>Fungi</taxon>
        <taxon>Dikarya</taxon>
        <taxon>Basidiomycota</taxon>
        <taxon>Ustilaginomycotina</taxon>
        <taxon>Ustilaginomycetes</taxon>
        <taxon>Ustilaginales</taxon>
        <taxon>Ustilaginaceae</taxon>
        <taxon>Ustilago</taxon>
    </lineage>
</organism>
<feature type="region of interest" description="Disordered" evidence="1">
    <location>
        <begin position="325"/>
        <end position="351"/>
    </location>
</feature>
<dbReference type="Proteomes" id="UP000324022">
    <property type="component" value="Unassembled WGS sequence"/>
</dbReference>
<feature type="region of interest" description="Disordered" evidence="1">
    <location>
        <begin position="506"/>
        <end position="537"/>
    </location>
</feature>
<dbReference type="AlphaFoldDB" id="A0A5C3EBL0"/>
<dbReference type="EMBL" id="OOIN01000016">
    <property type="protein sequence ID" value="SPO27041.1"/>
    <property type="molecule type" value="Genomic_DNA"/>
</dbReference>
<accession>A0A5C3EBL0</accession>
<reference evidence="2 3" key="1">
    <citation type="submission" date="2018-03" db="EMBL/GenBank/DDBJ databases">
        <authorList>
            <person name="Guldener U."/>
        </authorList>
    </citation>
    <scope>NUCLEOTIDE SEQUENCE [LARGE SCALE GENOMIC DNA]</scope>
    <source>
        <strain evidence="2 3">NBRC100155</strain>
    </source>
</reference>
<feature type="compositionally biased region" description="Polar residues" evidence="1">
    <location>
        <begin position="523"/>
        <end position="537"/>
    </location>
</feature>
<feature type="compositionally biased region" description="Low complexity" evidence="1">
    <location>
        <begin position="511"/>
        <end position="522"/>
    </location>
</feature>
<feature type="region of interest" description="Disordered" evidence="1">
    <location>
        <begin position="438"/>
        <end position="468"/>
    </location>
</feature>
<feature type="region of interest" description="Disordered" evidence="1">
    <location>
        <begin position="248"/>
        <end position="309"/>
    </location>
</feature>
<proteinExistence type="predicted"/>
<evidence type="ECO:0000313" key="2">
    <source>
        <dbReference type="EMBL" id="SPO27041.1"/>
    </source>
</evidence>
<feature type="compositionally biased region" description="Polar residues" evidence="1">
    <location>
        <begin position="457"/>
        <end position="468"/>
    </location>
</feature>
<feature type="compositionally biased region" description="Polar residues" evidence="1">
    <location>
        <begin position="257"/>
        <end position="271"/>
    </location>
</feature>
<feature type="compositionally biased region" description="Polar residues" evidence="1">
    <location>
        <begin position="325"/>
        <end position="340"/>
    </location>
</feature>
<feature type="region of interest" description="Disordered" evidence="1">
    <location>
        <begin position="39"/>
        <end position="98"/>
    </location>
</feature>
<evidence type="ECO:0000313" key="3">
    <source>
        <dbReference type="Proteomes" id="UP000324022"/>
    </source>
</evidence>
<sequence length="537" mass="58547">MTGSPARNAPAASFWLIASLLKSSFNSETNLSATQLRLNSASTSVAASSAPPNTSLSSSSALSNAAASSSSLPTTSSSAPSSSAHATAPPSNPPAPARHAITLTQQQCGTEKNAQTPGRYHVWSPESVDKLLNVLQNEDKFARGLIAVRLTAGEERNSNTTKETLCSELFQRVFPEEKENVDGGRRIKAKLRWLALKYKALKEHSSSIGSGLLLRDMDVNHSDYAKRVSISRQYDWFEKYHEIASKREEPRPAVLTHSGNHGITQTSQNNALEEGQPMGKNVDDDHHISNPGLDTTAASSHKDPSFSRANSSLAAIQPCPGFAATSSPNSLASASDGIQTPSPASRRRAASIAFSDESEANFWRDAQPSDSGTGARKRTCFSPVKNRRQNLIDCFREIMSYSTNKRLEMEKEKTRRLERRLQAQSERAEKRLQFQREMEEKRVQSQREMEEKRVQLQGKTSGSLEESRSAGNNHVLAMMATYMAGSRQPDYRLLTYAMLAMNMAGSQQPDSSLASMLASLASNTAPENGEQATTSSS</sequence>
<keyword evidence="3" id="KW-1185">Reference proteome</keyword>
<name>A0A5C3EBL0_9BASI</name>
<protein>
    <submittedName>
        <fullName evidence="2">Uncharacterized protein</fullName>
    </submittedName>
</protein>
<evidence type="ECO:0000256" key="1">
    <source>
        <dbReference type="SAM" id="MobiDB-lite"/>
    </source>
</evidence>
<feature type="compositionally biased region" description="Low complexity" evidence="1">
    <location>
        <begin position="39"/>
        <end position="89"/>
    </location>
</feature>
<feature type="compositionally biased region" description="Basic and acidic residues" evidence="1">
    <location>
        <begin position="438"/>
        <end position="454"/>
    </location>
</feature>